<gene>
    <name evidence="1" type="ORF">EVA_13471</name>
</gene>
<comment type="caution">
    <text evidence="1">The sequence shown here is derived from an EMBL/GenBank/DDBJ whole genome shotgun (WGS) entry which is preliminary data.</text>
</comment>
<name>J9G9G2_9ZZZZ</name>
<accession>J9G9G2</accession>
<evidence type="ECO:0000313" key="1">
    <source>
        <dbReference type="EMBL" id="EJW98422.1"/>
    </source>
</evidence>
<proteinExistence type="predicted"/>
<protein>
    <submittedName>
        <fullName evidence="1">Uncharacterized protein</fullName>
    </submittedName>
</protein>
<sequence>MPYWALTRDFSPVRKRSRLQSAVFVFPSAVKPSFR</sequence>
<dbReference type="EMBL" id="AMCI01004273">
    <property type="protein sequence ID" value="EJW98422.1"/>
    <property type="molecule type" value="Genomic_DNA"/>
</dbReference>
<dbReference type="AlphaFoldDB" id="J9G9G2"/>
<organism evidence="1">
    <name type="scientific">gut metagenome</name>
    <dbReference type="NCBI Taxonomy" id="749906"/>
    <lineage>
        <taxon>unclassified sequences</taxon>
        <taxon>metagenomes</taxon>
        <taxon>organismal metagenomes</taxon>
    </lineage>
</organism>
<reference evidence="1" key="1">
    <citation type="journal article" date="2012" name="PLoS ONE">
        <title>Gene sets for utilization of primary and secondary nutrition supplies in the distal gut of endangered iberian lynx.</title>
        <authorList>
            <person name="Alcaide M."/>
            <person name="Messina E."/>
            <person name="Richter M."/>
            <person name="Bargiela R."/>
            <person name="Peplies J."/>
            <person name="Huws S.A."/>
            <person name="Newbold C.J."/>
            <person name="Golyshin P.N."/>
            <person name="Simon M.A."/>
            <person name="Lopez G."/>
            <person name="Yakimov M.M."/>
            <person name="Ferrer M."/>
        </authorList>
    </citation>
    <scope>NUCLEOTIDE SEQUENCE</scope>
</reference>